<dbReference type="EMBL" id="GGEC01075476">
    <property type="protein sequence ID" value="MBX55960.1"/>
    <property type="molecule type" value="Transcribed_RNA"/>
</dbReference>
<name>A0A2P2PMG9_RHIMU</name>
<reference evidence="1" key="1">
    <citation type="submission" date="2018-02" db="EMBL/GenBank/DDBJ databases">
        <title>Rhizophora mucronata_Transcriptome.</title>
        <authorList>
            <person name="Meera S.P."/>
            <person name="Sreeshan A."/>
            <person name="Augustine A."/>
        </authorList>
    </citation>
    <scope>NUCLEOTIDE SEQUENCE</scope>
    <source>
        <tissue evidence="1">Leaf</tissue>
    </source>
</reference>
<organism evidence="1">
    <name type="scientific">Rhizophora mucronata</name>
    <name type="common">Asiatic mangrove</name>
    <dbReference type="NCBI Taxonomy" id="61149"/>
    <lineage>
        <taxon>Eukaryota</taxon>
        <taxon>Viridiplantae</taxon>
        <taxon>Streptophyta</taxon>
        <taxon>Embryophyta</taxon>
        <taxon>Tracheophyta</taxon>
        <taxon>Spermatophyta</taxon>
        <taxon>Magnoliopsida</taxon>
        <taxon>eudicotyledons</taxon>
        <taxon>Gunneridae</taxon>
        <taxon>Pentapetalae</taxon>
        <taxon>rosids</taxon>
        <taxon>fabids</taxon>
        <taxon>Malpighiales</taxon>
        <taxon>Rhizophoraceae</taxon>
        <taxon>Rhizophora</taxon>
    </lineage>
</organism>
<proteinExistence type="predicted"/>
<sequence>MLTVMVSHRMNLISFHLPFLLKRLVKEFFSKLLHFPPQFHWHPMIDHLEESPLLACISNLGNKFHSASRTGN</sequence>
<dbReference type="AlphaFoldDB" id="A0A2P2PMG9"/>
<accession>A0A2P2PMG9</accession>
<evidence type="ECO:0000313" key="1">
    <source>
        <dbReference type="EMBL" id="MBX55960.1"/>
    </source>
</evidence>
<protein>
    <submittedName>
        <fullName evidence="1">Oxidoreductase family protein</fullName>
    </submittedName>
</protein>